<feature type="domain" description="FBD" evidence="1">
    <location>
        <begin position="44"/>
        <end position="78"/>
    </location>
</feature>
<dbReference type="InterPro" id="IPR006566">
    <property type="entry name" value="FBD"/>
</dbReference>
<reference evidence="2" key="1">
    <citation type="submission" date="2022-11" db="EMBL/GenBank/DDBJ databases">
        <authorList>
            <person name="Hyden B.L."/>
            <person name="Feng K."/>
            <person name="Yates T."/>
            <person name="Jawdy S."/>
            <person name="Smart L.B."/>
            <person name="Muchero W."/>
        </authorList>
    </citation>
    <scope>NUCLEOTIDE SEQUENCE</scope>
    <source>
        <tissue evidence="2">Shoot tip</tissue>
    </source>
</reference>
<name>A0A9Q0ZB39_9ROSI</name>
<evidence type="ECO:0000313" key="2">
    <source>
        <dbReference type="EMBL" id="KAJ6727931.1"/>
    </source>
</evidence>
<dbReference type="EMBL" id="JAPFFM010000012">
    <property type="protein sequence ID" value="KAJ6727931.1"/>
    <property type="molecule type" value="Genomic_DNA"/>
</dbReference>
<evidence type="ECO:0000313" key="3">
    <source>
        <dbReference type="Proteomes" id="UP001151752"/>
    </source>
</evidence>
<dbReference type="AlphaFoldDB" id="A0A9Q0ZB39"/>
<accession>A0A9Q0ZB39</accession>
<evidence type="ECO:0000259" key="1">
    <source>
        <dbReference type="Pfam" id="PF08387"/>
    </source>
</evidence>
<comment type="caution">
    <text evidence="2">The sequence shown here is derived from an EMBL/GenBank/DDBJ whole genome shotgun (WGS) entry which is preliminary data.</text>
</comment>
<proteinExistence type="predicted"/>
<reference evidence="2" key="2">
    <citation type="journal article" date="2023" name="Int. J. Mol. Sci.">
        <title>De Novo Assembly and Annotation of 11 Diverse Shrub Willow (Salix) Genomes Reveals Novel Gene Organization in Sex-Linked Regions.</title>
        <authorList>
            <person name="Hyden B."/>
            <person name="Feng K."/>
            <person name="Yates T.B."/>
            <person name="Jawdy S."/>
            <person name="Cereghino C."/>
            <person name="Smart L.B."/>
            <person name="Muchero W."/>
        </authorList>
    </citation>
    <scope>NUCLEOTIDE SEQUENCE</scope>
    <source>
        <tissue evidence="2">Shoot tip</tissue>
    </source>
</reference>
<organism evidence="2 3">
    <name type="scientific">Salix koriyanagi</name>
    <dbReference type="NCBI Taxonomy" id="2511006"/>
    <lineage>
        <taxon>Eukaryota</taxon>
        <taxon>Viridiplantae</taxon>
        <taxon>Streptophyta</taxon>
        <taxon>Embryophyta</taxon>
        <taxon>Tracheophyta</taxon>
        <taxon>Spermatophyta</taxon>
        <taxon>Magnoliopsida</taxon>
        <taxon>eudicotyledons</taxon>
        <taxon>Gunneridae</taxon>
        <taxon>Pentapetalae</taxon>
        <taxon>rosids</taxon>
        <taxon>fabids</taxon>
        <taxon>Malpighiales</taxon>
        <taxon>Salicaceae</taxon>
        <taxon>Saliceae</taxon>
        <taxon>Salix</taxon>
    </lineage>
</organism>
<protein>
    <recommendedName>
        <fullName evidence="1">FBD domain-containing protein</fullName>
    </recommendedName>
</protein>
<dbReference type="Pfam" id="PF08387">
    <property type="entry name" value="FBD"/>
    <property type="match status" value="1"/>
</dbReference>
<gene>
    <name evidence="2" type="ORF">OIU74_006048</name>
</gene>
<dbReference type="Proteomes" id="UP001151752">
    <property type="component" value="Chromosome 11"/>
</dbReference>
<keyword evidence="3" id="KW-1185">Reference proteome</keyword>
<sequence>MSYWAAETSTIKHFFLFQDYGAPYPFNPHGFWSKDLTAEEGVTGTLKAVNVKGFTGMMSELQVLRYLLHSGRAMEELNLYVSGEGGGNGDTREFYMGRAQQVLQFNKASRNLNIAVL</sequence>